<dbReference type="PANTHER" id="PTHR13789:SF315">
    <property type="entry name" value="FAD-DEPENDENT MONOOXYGENASE MDPD"/>
    <property type="match status" value="1"/>
</dbReference>
<dbReference type="PRINTS" id="PR00420">
    <property type="entry name" value="RNGMNOXGNASE"/>
</dbReference>
<keyword evidence="6" id="KW-0503">Monooxygenase</keyword>
<evidence type="ECO:0000256" key="6">
    <source>
        <dbReference type="ARBA" id="ARBA00023033"/>
    </source>
</evidence>
<comment type="cofactor">
    <cofactor evidence="1">
        <name>FAD</name>
        <dbReference type="ChEBI" id="CHEBI:57692"/>
    </cofactor>
</comment>
<dbReference type="EMBL" id="LSBH01000005">
    <property type="protein sequence ID" value="OAQ78967.1"/>
    <property type="molecule type" value="Genomic_DNA"/>
</dbReference>
<dbReference type="Pfam" id="PF01494">
    <property type="entry name" value="FAD_binding_3"/>
    <property type="match status" value="2"/>
</dbReference>
<dbReference type="AlphaFoldDB" id="A0A179GM43"/>
<dbReference type="GeneID" id="28884575"/>
<dbReference type="EMBL" id="LSBI01000002">
    <property type="protein sequence ID" value="OAQ93281.1"/>
    <property type="molecule type" value="Genomic_DNA"/>
</dbReference>
<evidence type="ECO:0000259" key="7">
    <source>
        <dbReference type="Pfam" id="PF01494"/>
    </source>
</evidence>
<evidence type="ECO:0000256" key="1">
    <source>
        <dbReference type="ARBA" id="ARBA00001974"/>
    </source>
</evidence>
<dbReference type="GO" id="GO:0004497">
    <property type="term" value="F:monooxygenase activity"/>
    <property type="evidence" value="ECO:0007669"/>
    <property type="project" value="UniProtKB-KW"/>
</dbReference>
<dbReference type="InterPro" id="IPR002938">
    <property type="entry name" value="FAD-bd"/>
</dbReference>
<dbReference type="PANTHER" id="PTHR13789">
    <property type="entry name" value="MONOOXYGENASE"/>
    <property type="match status" value="1"/>
</dbReference>
<proteinExistence type="inferred from homology"/>
<evidence type="ECO:0000256" key="3">
    <source>
        <dbReference type="ARBA" id="ARBA00022630"/>
    </source>
</evidence>
<dbReference type="SUPFAM" id="SSF51905">
    <property type="entry name" value="FAD/NAD(P)-binding domain"/>
    <property type="match status" value="1"/>
</dbReference>
<keyword evidence="5" id="KW-0560">Oxidoreductase</keyword>
<dbReference type="InterPro" id="IPR050493">
    <property type="entry name" value="FAD-dep_Monooxygenase_BioMet"/>
</dbReference>
<evidence type="ECO:0000313" key="8">
    <source>
        <dbReference type="EMBL" id="OAQ78967.1"/>
    </source>
</evidence>
<organism evidence="8 10">
    <name type="scientific">Purpureocillium lilacinum</name>
    <name type="common">Paecilomyces lilacinus</name>
    <dbReference type="NCBI Taxonomy" id="33203"/>
    <lineage>
        <taxon>Eukaryota</taxon>
        <taxon>Fungi</taxon>
        <taxon>Dikarya</taxon>
        <taxon>Ascomycota</taxon>
        <taxon>Pezizomycotina</taxon>
        <taxon>Sordariomycetes</taxon>
        <taxon>Hypocreomycetidae</taxon>
        <taxon>Hypocreales</taxon>
        <taxon>Ophiocordycipitaceae</taxon>
        <taxon>Purpureocillium</taxon>
    </lineage>
</organism>
<comment type="similarity">
    <text evidence="2">Belongs to the paxM FAD-dependent monooxygenase family.</text>
</comment>
<evidence type="ECO:0000313" key="9">
    <source>
        <dbReference type="EMBL" id="OAQ93281.1"/>
    </source>
</evidence>
<accession>A0A179GM43</accession>
<keyword evidence="4" id="KW-0274">FAD</keyword>
<dbReference type="GO" id="GO:0071949">
    <property type="term" value="F:FAD binding"/>
    <property type="evidence" value="ECO:0007669"/>
    <property type="project" value="InterPro"/>
</dbReference>
<name>A0A179GM43_PURLI</name>
<evidence type="ECO:0000313" key="10">
    <source>
        <dbReference type="Proteomes" id="UP000078240"/>
    </source>
</evidence>
<dbReference type="STRING" id="33203.A0A179GM43"/>
<evidence type="ECO:0000256" key="5">
    <source>
        <dbReference type="ARBA" id="ARBA00023002"/>
    </source>
</evidence>
<dbReference type="Proteomes" id="UP000078340">
    <property type="component" value="Unassembled WGS sequence"/>
</dbReference>
<protein>
    <submittedName>
        <fullName evidence="8">FAD binding domain-containingprotein</fullName>
    </submittedName>
</protein>
<comment type="caution">
    <text evidence="8">The sequence shown here is derived from an EMBL/GenBank/DDBJ whole genome shotgun (WGS) entry which is preliminary data.</text>
</comment>
<reference evidence="8 10" key="1">
    <citation type="submission" date="2016-01" db="EMBL/GenBank/DDBJ databases">
        <title>Biosynthesis of antibiotic leucinostatins and their inhibition on Phytophthora in bio-control Purpureocillium lilacinum.</title>
        <authorList>
            <person name="Wang G."/>
            <person name="Liu Z."/>
            <person name="Lin R."/>
            <person name="Li E."/>
            <person name="Mao Z."/>
            <person name="Ling J."/>
            <person name="Yin W."/>
            <person name="Xie B."/>
        </authorList>
    </citation>
    <scope>NUCLEOTIDE SEQUENCE [LARGE SCALE GENOMIC DNA]</scope>
    <source>
        <strain evidence="8">PLBJ-1</strain>
        <strain evidence="9">PLFJ-1</strain>
    </source>
</reference>
<dbReference type="InterPro" id="IPR036188">
    <property type="entry name" value="FAD/NAD-bd_sf"/>
</dbReference>
<dbReference type="Gene3D" id="3.50.50.60">
    <property type="entry name" value="FAD/NAD(P)-binding domain"/>
    <property type="match status" value="1"/>
</dbReference>
<dbReference type="OMA" id="ELWRIGC"/>
<dbReference type="KEGG" id="plj:28884575"/>
<sequence length="478" mass="52252">MEVQEAGTAVASDDVDVIGLHARNGISVLVVGSGIGGLSAARELWRIGCDVTVLERQPSEVLTGDSFTIGPSARRSLSRFPRLEREVDALSWDPVMHMRDLGGRLVRGPMERTDMLSARAKAAVPGCKLSRQSRPRLYVAMLEHLRRVGVPVEHGAEVREYFEDENCGRAGVVLGDGSRREADLVIAADGVHGRSWELVLGEEVPARPSGDAMFRVSYPFGGGLQDPVIDAEYPLLEGDRPQVNGYIGPDIQLFIARTHDEISWSLAHKDDGRARESWDHHPPVEKVLELLENHKELPEAVRRVIRATPEGTLVDYRIMWRDPQRTWTSPAGRVLQLGDAAHTFHPSSGNGGTQAVEDAVSIAKCLSIAGKGGVEWATRVSNLLRFERVSCLQAFGIYNQASKKKGGALGELGHWIIAHDPEAYAAEKYEEALSHLQHGTPFVSTNTPPGMVYAPWSIDTLVDEHENGAVTVLGGDWS</sequence>
<evidence type="ECO:0000256" key="4">
    <source>
        <dbReference type="ARBA" id="ARBA00022827"/>
    </source>
</evidence>
<feature type="domain" description="FAD-binding" evidence="7">
    <location>
        <begin position="27"/>
        <end position="195"/>
    </location>
</feature>
<dbReference type="Proteomes" id="UP000078240">
    <property type="component" value="Unassembled WGS sequence"/>
</dbReference>
<evidence type="ECO:0000256" key="2">
    <source>
        <dbReference type="ARBA" id="ARBA00007992"/>
    </source>
</evidence>
<feature type="domain" description="FAD-binding" evidence="7">
    <location>
        <begin position="330"/>
        <end position="371"/>
    </location>
</feature>
<gene>
    <name evidence="8" type="ORF">VFPBJ_07088</name>
    <name evidence="9" type="ORF">VFPFJ_02442</name>
</gene>
<keyword evidence="3" id="KW-0285">Flavoprotein</keyword>